<keyword evidence="3" id="KW-0677">Repeat</keyword>
<dbReference type="InterPro" id="IPR002557">
    <property type="entry name" value="Chitin-bd_dom"/>
</dbReference>
<feature type="domain" description="Chitin-binding type-2" evidence="7">
    <location>
        <begin position="29"/>
        <end position="82"/>
    </location>
</feature>
<gene>
    <name evidence="8" type="primary">LOC114337974</name>
</gene>
<evidence type="ECO:0000256" key="6">
    <source>
        <dbReference type="SAM" id="SignalP"/>
    </source>
</evidence>
<dbReference type="PROSITE" id="PS50940">
    <property type="entry name" value="CHIT_BIND_II"/>
    <property type="match status" value="5"/>
</dbReference>
<dbReference type="Pfam" id="PF01607">
    <property type="entry name" value="CBM_14"/>
    <property type="match status" value="3"/>
</dbReference>
<dbReference type="AlphaFoldDB" id="A0A6P7GCG5"/>
<sequence>MHSLSVIFVAVVFVGCTIAKIPAVAVDLSEQCNKEGEYFPDRTNCQAFYECINGEKKHNICPDPLLWNVHIPGCSINSDCSQVSTSTTAAYCEDGDLTDDPANCNIFFICEGHRWIGPYNCPKDLYWSEKTKGCVQRQDSDCSVILFLFGAVCVYGANSSDCTPGNRWADPNDCSLFYECDSDGKLQHWPCPMGLFFNSTSNVCDEYENVECTCKPHQYWPYHGDCTRFFVCNGSKISVAQCPKDFFFDDQQNICDRHENVHCYSKLFQFWPDPKDCAKYYVYNQDNKITHLECPKGLFFSNMANLCGAPETVNCPWNSD</sequence>
<accession>A0A6P7GCG5</accession>
<dbReference type="FunCoup" id="A0A6P7GCG5">
    <property type="interactions" value="5"/>
</dbReference>
<dbReference type="InterPro" id="IPR036508">
    <property type="entry name" value="Chitin-bd_dom_sf"/>
</dbReference>
<dbReference type="SMART" id="SM00494">
    <property type="entry name" value="ChtBD2"/>
    <property type="match status" value="5"/>
</dbReference>
<reference evidence="8" key="1">
    <citation type="submission" date="2025-08" db="UniProtKB">
        <authorList>
            <consortium name="RefSeq"/>
        </authorList>
    </citation>
    <scope>IDENTIFICATION</scope>
    <source>
        <tissue evidence="8">Whole insect</tissue>
    </source>
</reference>
<feature type="domain" description="Chitin-binding type-2" evidence="7">
    <location>
        <begin position="89"/>
        <end position="144"/>
    </location>
</feature>
<keyword evidence="5" id="KW-0325">Glycoprotein</keyword>
<dbReference type="RefSeq" id="XP_028144362.1">
    <property type="nucleotide sequence ID" value="XM_028288561.1"/>
</dbReference>
<evidence type="ECO:0000259" key="7">
    <source>
        <dbReference type="PROSITE" id="PS50940"/>
    </source>
</evidence>
<dbReference type="InParanoid" id="A0A6P7GCG5"/>
<feature type="domain" description="Chitin-binding type-2" evidence="7">
    <location>
        <begin position="260"/>
        <end position="317"/>
    </location>
</feature>
<dbReference type="PANTHER" id="PTHR23301">
    <property type="entry name" value="CHITIN BINDING PERITROPHIN-A"/>
    <property type="match status" value="1"/>
</dbReference>
<keyword evidence="1" id="KW-0147">Chitin-binding</keyword>
<evidence type="ECO:0000256" key="2">
    <source>
        <dbReference type="ARBA" id="ARBA00022729"/>
    </source>
</evidence>
<dbReference type="PANTHER" id="PTHR23301:SF0">
    <property type="entry name" value="CHITIN-BINDING TYPE-2 DOMAIN-CONTAINING PROTEIN-RELATED"/>
    <property type="match status" value="1"/>
</dbReference>
<evidence type="ECO:0000256" key="4">
    <source>
        <dbReference type="ARBA" id="ARBA00023157"/>
    </source>
</evidence>
<dbReference type="GO" id="GO:0008061">
    <property type="term" value="F:chitin binding"/>
    <property type="evidence" value="ECO:0007669"/>
    <property type="project" value="UniProtKB-KW"/>
</dbReference>
<dbReference type="OrthoDB" id="6020543at2759"/>
<evidence type="ECO:0000256" key="3">
    <source>
        <dbReference type="ARBA" id="ARBA00022737"/>
    </source>
</evidence>
<keyword evidence="4" id="KW-1015">Disulfide bond</keyword>
<evidence type="ECO:0000256" key="1">
    <source>
        <dbReference type="ARBA" id="ARBA00022669"/>
    </source>
</evidence>
<dbReference type="Gene3D" id="2.170.140.10">
    <property type="entry name" value="Chitin binding domain"/>
    <property type="match status" value="5"/>
</dbReference>
<dbReference type="InterPro" id="IPR051940">
    <property type="entry name" value="Chitin_bind-dev_reg"/>
</dbReference>
<name>A0A6P7GCG5_DIAVI</name>
<feature type="chain" id="PRO_5027731054" evidence="6">
    <location>
        <begin position="20"/>
        <end position="320"/>
    </location>
</feature>
<organism evidence="8">
    <name type="scientific">Diabrotica virgifera virgifera</name>
    <name type="common">western corn rootworm</name>
    <dbReference type="NCBI Taxonomy" id="50390"/>
    <lineage>
        <taxon>Eukaryota</taxon>
        <taxon>Metazoa</taxon>
        <taxon>Ecdysozoa</taxon>
        <taxon>Arthropoda</taxon>
        <taxon>Hexapoda</taxon>
        <taxon>Insecta</taxon>
        <taxon>Pterygota</taxon>
        <taxon>Neoptera</taxon>
        <taxon>Endopterygota</taxon>
        <taxon>Coleoptera</taxon>
        <taxon>Polyphaga</taxon>
        <taxon>Cucujiformia</taxon>
        <taxon>Chrysomeloidea</taxon>
        <taxon>Chrysomelidae</taxon>
        <taxon>Galerucinae</taxon>
        <taxon>Diabroticina</taxon>
        <taxon>Diabroticites</taxon>
        <taxon>Diabrotica</taxon>
    </lineage>
</organism>
<keyword evidence="2 6" id="KW-0732">Signal</keyword>
<protein>
    <submittedName>
        <fullName evidence="8">Peritrophin-48-like isoform X1</fullName>
    </submittedName>
</protein>
<feature type="signal peptide" evidence="6">
    <location>
        <begin position="1"/>
        <end position="19"/>
    </location>
</feature>
<feature type="domain" description="Chitin-binding type-2" evidence="7">
    <location>
        <begin position="159"/>
        <end position="213"/>
    </location>
</feature>
<dbReference type="SUPFAM" id="SSF57625">
    <property type="entry name" value="Invertebrate chitin-binding proteins"/>
    <property type="match status" value="5"/>
</dbReference>
<evidence type="ECO:0000313" key="8">
    <source>
        <dbReference type="RefSeq" id="XP_028144362.1"/>
    </source>
</evidence>
<evidence type="ECO:0000256" key="5">
    <source>
        <dbReference type="ARBA" id="ARBA00023180"/>
    </source>
</evidence>
<dbReference type="GO" id="GO:0005576">
    <property type="term" value="C:extracellular region"/>
    <property type="evidence" value="ECO:0007669"/>
    <property type="project" value="InterPro"/>
</dbReference>
<feature type="domain" description="Chitin-binding type-2" evidence="7">
    <location>
        <begin position="219"/>
        <end position="256"/>
    </location>
</feature>
<proteinExistence type="predicted"/>